<dbReference type="RefSeq" id="WP_132673300.1">
    <property type="nucleotide sequence ID" value="NZ_SMKS01000008.1"/>
</dbReference>
<keyword evidence="7" id="KW-1185">Reference proteome</keyword>
<protein>
    <submittedName>
        <fullName evidence="6">TetR/AcrR family transcriptional regulator</fullName>
    </submittedName>
</protein>
<reference evidence="6 7" key="1">
    <citation type="submission" date="2019-03" db="EMBL/GenBank/DDBJ databases">
        <title>Draft genome sequences of novel Actinobacteria.</title>
        <authorList>
            <person name="Sahin N."/>
            <person name="Ay H."/>
            <person name="Saygin H."/>
        </authorList>
    </citation>
    <scope>NUCLEOTIDE SEQUENCE [LARGE SCALE GENOMIC DNA]</scope>
    <source>
        <strain evidence="6 7">16K309</strain>
    </source>
</reference>
<proteinExistence type="predicted"/>
<feature type="domain" description="HTH tetR-type" evidence="5">
    <location>
        <begin position="5"/>
        <end position="65"/>
    </location>
</feature>
<dbReference type="GO" id="GO:0000976">
    <property type="term" value="F:transcription cis-regulatory region binding"/>
    <property type="evidence" value="ECO:0007669"/>
    <property type="project" value="TreeGrafter"/>
</dbReference>
<dbReference type="InterPro" id="IPR009057">
    <property type="entry name" value="Homeodomain-like_sf"/>
</dbReference>
<evidence type="ECO:0000313" key="6">
    <source>
        <dbReference type="EMBL" id="TDD08095.1"/>
    </source>
</evidence>
<dbReference type="Proteomes" id="UP000295674">
    <property type="component" value="Unassembled WGS sequence"/>
</dbReference>
<dbReference type="Gene3D" id="1.10.357.10">
    <property type="entry name" value="Tetracycline Repressor, domain 2"/>
    <property type="match status" value="1"/>
</dbReference>
<evidence type="ECO:0000259" key="5">
    <source>
        <dbReference type="PROSITE" id="PS50977"/>
    </source>
</evidence>
<evidence type="ECO:0000256" key="3">
    <source>
        <dbReference type="ARBA" id="ARBA00023163"/>
    </source>
</evidence>
<dbReference type="AlphaFoldDB" id="A0A4R4VZR6"/>
<dbReference type="EMBL" id="SMKS01000008">
    <property type="protein sequence ID" value="TDD08095.1"/>
    <property type="molecule type" value="Genomic_DNA"/>
</dbReference>
<keyword evidence="2 4" id="KW-0238">DNA-binding</keyword>
<organism evidence="6 7">
    <name type="scientific">Saccharopolyspora terrae</name>
    <dbReference type="NCBI Taxonomy" id="2530384"/>
    <lineage>
        <taxon>Bacteria</taxon>
        <taxon>Bacillati</taxon>
        <taxon>Actinomycetota</taxon>
        <taxon>Actinomycetes</taxon>
        <taxon>Pseudonocardiales</taxon>
        <taxon>Pseudonocardiaceae</taxon>
        <taxon>Saccharopolyspora</taxon>
    </lineage>
</organism>
<keyword evidence="1" id="KW-0805">Transcription regulation</keyword>
<gene>
    <name evidence="6" type="ORF">E1181_07915</name>
</gene>
<comment type="caution">
    <text evidence="6">The sequence shown here is derived from an EMBL/GenBank/DDBJ whole genome shotgun (WGS) entry which is preliminary data.</text>
</comment>
<dbReference type="InterPro" id="IPR001647">
    <property type="entry name" value="HTH_TetR"/>
</dbReference>
<evidence type="ECO:0000256" key="1">
    <source>
        <dbReference type="ARBA" id="ARBA00023015"/>
    </source>
</evidence>
<evidence type="ECO:0000256" key="2">
    <source>
        <dbReference type="ARBA" id="ARBA00023125"/>
    </source>
</evidence>
<evidence type="ECO:0000313" key="7">
    <source>
        <dbReference type="Proteomes" id="UP000295674"/>
    </source>
</evidence>
<name>A0A4R4VZR6_9PSEU</name>
<dbReference type="PROSITE" id="PS50977">
    <property type="entry name" value="HTH_TETR_2"/>
    <property type="match status" value="1"/>
</dbReference>
<dbReference type="GO" id="GO:0003700">
    <property type="term" value="F:DNA-binding transcription factor activity"/>
    <property type="evidence" value="ECO:0007669"/>
    <property type="project" value="TreeGrafter"/>
</dbReference>
<dbReference type="PROSITE" id="PS01081">
    <property type="entry name" value="HTH_TETR_1"/>
    <property type="match status" value="1"/>
</dbReference>
<dbReference type="PRINTS" id="PR00455">
    <property type="entry name" value="HTHTETR"/>
</dbReference>
<dbReference type="PANTHER" id="PTHR30055">
    <property type="entry name" value="HTH-TYPE TRANSCRIPTIONAL REGULATOR RUTR"/>
    <property type="match status" value="1"/>
</dbReference>
<accession>A0A4R4VZR6</accession>
<evidence type="ECO:0000256" key="4">
    <source>
        <dbReference type="PROSITE-ProRule" id="PRU00335"/>
    </source>
</evidence>
<keyword evidence="3" id="KW-0804">Transcription</keyword>
<dbReference type="SUPFAM" id="SSF46689">
    <property type="entry name" value="Homeodomain-like"/>
    <property type="match status" value="1"/>
</dbReference>
<sequence length="227" mass="25692">MTQPTDRANRILDAAAELMVRLGYRKVTIDDIARRAGIGKGTVYLHWRTKEQLFEALIMRESIGVLNGLVEAFRADPTEVLPHRFFARSFLAAMRDPLMKALVTGDTELLGSMKQSAHQGQTQRFGDRYRELIFKHRLLRDDVPDVYMAVVATATGFHLTDNINPEFAALDHEAKARALEHTIRNAFEPAGDPDPESLAIVADEIGNLFDELNAQFREWIYTPQQRG</sequence>
<dbReference type="OrthoDB" id="3682047at2"/>
<dbReference type="InterPro" id="IPR023772">
    <property type="entry name" value="DNA-bd_HTH_TetR-type_CS"/>
</dbReference>
<dbReference type="PANTHER" id="PTHR30055:SF234">
    <property type="entry name" value="HTH-TYPE TRANSCRIPTIONAL REGULATOR BETI"/>
    <property type="match status" value="1"/>
</dbReference>
<dbReference type="InterPro" id="IPR050109">
    <property type="entry name" value="HTH-type_TetR-like_transc_reg"/>
</dbReference>
<feature type="DNA-binding region" description="H-T-H motif" evidence="4">
    <location>
        <begin position="28"/>
        <end position="47"/>
    </location>
</feature>
<dbReference type="Pfam" id="PF00440">
    <property type="entry name" value="TetR_N"/>
    <property type="match status" value="1"/>
</dbReference>